<dbReference type="AlphaFoldDB" id="A0ABD2XCG5"/>
<keyword evidence="2 3" id="KW-0040">ANK repeat</keyword>
<comment type="caution">
    <text evidence="4">The sequence shown here is derived from an EMBL/GenBank/DDBJ whole genome shotgun (WGS) entry which is preliminary data.</text>
</comment>
<dbReference type="Gene3D" id="1.25.40.20">
    <property type="entry name" value="Ankyrin repeat-containing domain"/>
    <property type="match status" value="1"/>
</dbReference>
<gene>
    <name evidence="4" type="ORF">TKK_004484</name>
</gene>
<dbReference type="PANTHER" id="PTHR24171:SF8">
    <property type="entry name" value="BRCA1-ASSOCIATED RING DOMAIN PROTEIN 1"/>
    <property type="match status" value="1"/>
</dbReference>
<dbReference type="SUPFAM" id="SSF48403">
    <property type="entry name" value="Ankyrin repeat"/>
    <property type="match status" value="1"/>
</dbReference>
<dbReference type="SMART" id="SM00248">
    <property type="entry name" value="ANK"/>
    <property type="match status" value="4"/>
</dbReference>
<dbReference type="Proteomes" id="UP001627154">
    <property type="component" value="Unassembled WGS sequence"/>
</dbReference>
<sequence>MFGQIRFICDDIMDSDFEPNDRFVHVPTKLDQLKNLLEGSRWGGTMDRHVVLRQLNPVLNKWQGQLPNLRDMFSPEQIEHLLSETRNYHCMEDRDSNERKVFINFVIRSGYKDQPDLDKNGRPILVRTTPIHLAARDGDYDIIPDLFKIYSSFDLNYIDEYTGITHSEIACMILCKNAIEKFLDFGHDPNITLPMNGELLLHVALKKKEREIVEILLKKGANPNLAGKSGYRALHIICQDNSDDDHSAKMLFELSQKYHPLLVDAQDELGHSALHLALCYGNNKLVEFLLKIGADSSLVNKNGLTPRHSTSGGHHELMKVLRTTNELHQSVQIDARDAKSQKQLQKGLNYENCKKKGITYVSNCNNKRPLRAKRAPERLHYIAGYIQLPR</sequence>
<dbReference type="PROSITE" id="PS50088">
    <property type="entry name" value="ANK_REPEAT"/>
    <property type="match status" value="2"/>
</dbReference>
<evidence type="ECO:0000313" key="4">
    <source>
        <dbReference type="EMBL" id="KAL3402538.1"/>
    </source>
</evidence>
<name>A0ABD2XCG5_9HYME</name>
<feature type="repeat" description="ANK" evidence="3">
    <location>
        <begin position="196"/>
        <end position="228"/>
    </location>
</feature>
<keyword evidence="1" id="KW-0677">Repeat</keyword>
<dbReference type="PROSITE" id="PS50297">
    <property type="entry name" value="ANK_REP_REGION"/>
    <property type="match status" value="2"/>
</dbReference>
<evidence type="ECO:0000313" key="5">
    <source>
        <dbReference type="Proteomes" id="UP001627154"/>
    </source>
</evidence>
<dbReference type="InterPro" id="IPR036770">
    <property type="entry name" value="Ankyrin_rpt-contain_sf"/>
</dbReference>
<dbReference type="Pfam" id="PF12796">
    <property type="entry name" value="Ank_2"/>
    <property type="match status" value="2"/>
</dbReference>
<dbReference type="EMBL" id="JBJJXI010000034">
    <property type="protein sequence ID" value="KAL3402538.1"/>
    <property type="molecule type" value="Genomic_DNA"/>
</dbReference>
<feature type="repeat" description="ANK" evidence="3">
    <location>
        <begin position="269"/>
        <end position="301"/>
    </location>
</feature>
<accession>A0ABD2XCG5</accession>
<protein>
    <submittedName>
        <fullName evidence="4">Uncharacterized protein</fullName>
    </submittedName>
</protein>
<dbReference type="PRINTS" id="PR01415">
    <property type="entry name" value="ANKYRIN"/>
</dbReference>
<dbReference type="PANTHER" id="PTHR24171">
    <property type="entry name" value="ANKYRIN REPEAT DOMAIN-CONTAINING PROTEIN 39-RELATED"/>
    <property type="match status" value="1"/>
</dbReference>
<organism evidence="4 5">
    <name type="scientific">Trichogramma kaykai</name>
    <dbReference type="NCBI Taxonomy" id="54128"/>
    <lineage>
        <taxon>Eukaryota</taxon>
        <taxon>Metazoa</taxon>
        <taxon>Ecdysozoa</taxon>
        <taxon>Arthropoda</taxon>
        <taxon>Hexapoda</taxon>
        <taxon>Insecta</taxon>
        <taxon>Pterygota</taxon>
        <taxon>Neoptera</taxon>
        <taxon>Endopterygota</taxon>
        <taxon>Hymenoptera</taxon>
        <taxon>Apocrita</taxon>
        <taxon>Proctotrupomorpha</taxon>
        <taxon>Chalcidoidea</taxon>
        <taxon>Trichogrammatidae</taxon>
        <taxon>Trichogramma</taxon>
    </lineage>
</organism>
<keyword evidence="5" id="KW-1185">Reference proteome</keyword>
<evidence type="ECO:0000256" key="2">
    <source>
        <dbReference type="ARBA" id="ARBA00023043"/>
    </source>
</evidence>
<proteinExistence type="predicted"/>
<evidence type="ECO:0000256" key="3">
    <source>
        <dbReference type="PROSITE-ProRule" id="PRU00023"/>
    </source>
</evidence>
<reference evidence="4 5" key="1">
    <citation type="journal article" date="2024" name="bioRxiv">
        <title>A reference genome for Trichogramma kaykai: A tiny desert-dwelling parasitoid wasp with competing sex-ratio distorters.</title>
        <authorList>
            <person name="Culotta J."/>
            <person name="Lindsey A.R."/>
        </authorList>
    </citation>
    <scope>NUCLEOTIDE SEQUENCE [LARGE SCALE GENOMIC DNA]</scope>
    <source>
        <strain evidence="4 5">KSX58</strain>
    </source>
</reference>
<evidence type="ECO:0000256" key="1">
    <source>
        <dbReference type="ARBA" id="ARBA00022737"/>
    </source>
</evidence>
<dbReference type="InterPro" id="IPR002110">
    <property type="entry name" value="Ankyrin_rpt"/>
</dbReference>